<keyword evidence="6 11" id="KW-0732">Signal</keyword>
<evidence type="ECO:0000256" key="11">
    <source>
        <dbReference type="SAM" id="SignalP"/>
    </source>
</evidence>
<evidence type="ECO:0000256" key="5">
    <source>
        <dbReference type="ARBA" id="ARBA00022692"/>
    </source>
</evidence>
<dbReference type="Proteomes" id="UP000586093">
    <property type="component" value="Unassembled WGS sequence"/>
</dbReference>
<evidence type="ECO:0000313" key="14">
    <source>
        <dbReference type="Proteomes" id="UP000586093"/>
    </source>
</evidence>
<feature type="chain" id="PRO_5032634741" evidence="11">
    <location>
        <begin position="24"/>
        <end position="452"/>
    </location>
</feature>
<evidence type="ECO:0000256" key="4">
    <source>
        <dbReference type="ARBA" id="ARBA00022452"/>
    </source>
</evidence>
<evidence type="ECO:0000256" key="3">
    <source>
        <dbReference type="ARBA" id="ARBA00022448"/>
    </source>
</evidence>
<dbReference type="GO" id="GO:0006811">
    <property type="term" value="P:monoatomic ion transport"/>
    <property type="evidence" value="ECO:0007669"/>
    <property type="project" value="UniProtKB-KW"/>
</dbReference>
<dbReference type="InterPro" id="IPR050298">
    <property type="entry name" value="Gram-neg_bact_OMP"/>
</dbReference>
<sequence length="452" mass="48072">MTHAPFARPLLILALLAAGAAQAQSSLTLFGLTDIGLNNVTGQNAANTRLSSGIMEGSRWGMKGSEDLGGGYKAVFVLESRIELDTGANSNRAASGSQLPDRFTDPANFNFPLTLADFGLTPAQFAGLPLAQQQQIGAFITNTPQAQAARQGLLGQVGGQVGAAIGVNLDNRLFDRQAFVGLVTPVGAILMGRQYTPGYEMFYVFDSMQTESSLSAAQIATLPPAIDIRRDNTVAYRVQQNGFTGTLSLSFGERSTGFEDGRYLGGNFYYKGADWGAGIAYAHNTNTAGETGLRNLVLGAYADVGPGRLSTLFASAKDDHPEAAVGLRAALAANAAIPVPVKTVLGNGFEDALRIDANLFHIGYRIQSGPHQVTVAYNHFHDKLRQDADTQSYGAVYTYAFSKRTDVNFVLTQFRNEDRAQAAPGGNGFFGGVTAEAGRDARNLAIALRHRF</sequence>
<dbReference type="GO" id="GO:0009279">
    <property type="term" value="C:cell outer membrane"/>
    <property type="evidence" value="ECO:0007669"/>
    <property type="project" value="UniProtKB-SubCell"/>
</dbReference>
<dbReference type="PANTHER" id="PTHR34501">
    <property type="entry name" value="PROTEIN YDDL-RELATED"/>
    <property type="match status" value="1"/>
</dbReference>
<organism evidence="13 14">
    <name type="scientific">Aquariibacter albus</name>
    <dbReference type="NCBI Taxonomy" id="2759899"/>
    <lineage>
        <taxon>Bacteria</taxon>
        <taxon>Pseudomonadati</taxon>
        <taxon>Pseudomonadota</taxon>
        <taxon>Betaproteobacteria</taxon>
        <taxon>Burkholderiales</taxon>
        <taxon>Sphaerotilaceae</taxon>
        <taxon>Aquariibacter</taxon>
    </lineage>
</organism>
<accession>A0A839HL47</accession>
<comment type="subcellular location">
    <subcellularLocation>
        <location evidence="1">Cell outer membrane</location>
        <topology evidence="1">Multi-pass membrane protein</topology>
    </subcellularLocation>
</comment>
<gene>
    <name evidence="13" type="ORF">H4F90_11565</name>
</gene>
<evidence type="ECO:0000259" key="12">
    <source>
        <dbReference type="Pfam" id="PF13609"/>
    </source>
</evidence>
<feature type="signal peptide" evidence="11">
    <location>
        <begin position="1"/>
        <end position="23"/>
    </location>
</feature>
<keyword evidence="8" id="KW-0626">Porin</keyword>
<dbReference type="AlphaFoldDB" id="A0A839HL47"/>
<reference evidence="13 14" key="1">
    <citation type="submission" date="2020-08" db="EMBL/GenBank/DDBJ databases">
        <title>Aquariorum lacteus gen. nov., sp. nov., a new member of the family Comamonadaceae, isolated from freshwater aquarium.</title>
        <authorList>
            <person name="Chun S.-J."/>
        </authorList>
    </citation>
    <scope>NUCLEOTIDE SEQUENCE [LARGE SCALE GENOMIC DNA]</scope>
    <source>
        <strain evidence="13 14">SJAQ100</strain>
    </source>
</reference>
<dbReference type="GO" id="GO:0046930">
    <property type="term" value="C:pore complex"/>
    <property type="evidence" value="ECO:0007669"/>
    <property type="project" value="UniProtKB-KW"/>
</dbReference>
<keyword evidence="9" id="KW-0472">Membrane</keyword>
<feature type="domain" description="Porin" evidence="12">
    <location>
        <begin position="13"/>
        <end position="418"/>
    </location>
</feature>
<dbReference type="SUPFAM" id="SSF56935">
    <property type="entry name" value="Porins"/>
    <property type="match status" value="1"/>
</dbReference>
<dbReference type="CDD" id="cd00342">
    <property type="entry name" value="gram_neg_porins"/>
    <property type="match status" value="1"/>
</dbReference>
<dbReference type="Gene3D" id="2.40.160.10">
    <property type="entry name" value="Porin"/>
    <property type="match status" value="2"/>
</dbReference>
<dbReference type="Pfam" id="PF13609">
    <property type="entry name" value="Porin_4"/>
    <property type="match status" value="1"/>
</dbReference>
<evidence type="ECO:0000256" key="7">
    <source>
        <dbReference type="ARBA" id="ARBA00023065"/>
    </source>
</evidence>
<evidence type="ECO:0000256" key="10">
    <source>
        <dbReference type="ARBA" id="ARBA00023237"/>
    </source>
</evidence>
<comment type="subunit">
    <text evidence="2">Homotrimer.</text>
</comment>
<evidence type="ECO:0000256" key="1">
    <source>
        <dbReference type="ARBA" id="ARBA00004571"/>
    </source>
</evidence>
<keyword evidence="3" id="KW-0813">Transport</keyword>
<evidence type="ECO:0000256" key="8">
    <source>
        <dbReference type="ARBA" id="ARBA00023114"/>
    </source>
</evidence>
<keyword evidence="4" id="KW-1134">Transmembrane beta strand</keyword>
<dbReference type="GO" id="GO:0015288">
    <property type="term" value="F:porin activity"/>
    <property type="evidence" value="ECO:0007669"/>
    <property type="project" value="UniProtKB-KW"/>
</dbReference>
<dbReference type="InterPro" id="IPR033900">
    <property type="entry name" value="Gram_neg_porin_domain"/>
</dbReference>
<keyword evidence="7" id="KW-0406">Ion transport</keyword>
<evidence type="ECO:0000256" key="6">
    <source>
        <dbReference type="ARBA" id="ARBA00022729"/>
    </source>
</evidence>
<keyword evidence="5" id="KW-0812">Transmembrane</keyword>
<keyword evidence="10" id="KW-0998">Cell outer membrane</keyword>
<evidence type="ECO:0000256" key="2">
    <source>
        <dbReference type="ARBA" id="ARBA00011233"/>
    </source>
</evidence>
<dbReference type="InterPro" id="IPR023614">
    <property type="entry name" value="Porin_dom_sf"/>
</dbReference>
<keyword evidence="14" id="KW-1185">Reference proteome</keyword>
<evidence type="ECO:0000313" key="13">
    <source>
        <dbReference type="EMBL" id="MBB1162616.1"/>
    </source>
</evidence>
<protein>
    <submittedName>
        <fullName evidence="13">Porin</fullName>
    </submittedName>
</protein>
<dbReference type="RefSeq" id="WP_182664730.1">
    <property type="nucleotide sequence ID" value="NZ_JACIVI010000004.1"/>
</dbReference>
<evidence type="ECO:0000256" key="9">
    <source>
        <dbReference type="ARBA" id="ARBA00023136"/>
    </source>
</evidence>
<proteinExistence type="predicted"/>
<comment type="caution">
    <text evidence="13">The sequence shown here is derived from an EMBL/GenBank/DDBJ whole genome shotgun (WGS) entry which is preliminary data.</text>
</comment>
<name>A0A839HL47_9BURK</name>
<dbReference type="PANTHER" id="PTHR34501:SF9">
    <property type="entry name" value="MAJOR OUTER MEMBRANE PROTEIN P.IA"/>
    <property type="match status" value="1"/>
</dbReference>
<dbReference type="EMBL" id="JACIVI010000004">
    <property type="protein sequence ID" value="MBB1162616.1"/>
    <property type="molecule type" value="Genomic_DNA"/>
</dbReference>